<evidence type="ECO:0000259" key="1">
    <source>
        <dbReference type="PROSITE" id="PS50206"/>
    </source>
</evidence>
<comment type="caution">
    <text evidence="2">The sequence shown here is derived from an EMBL/GenBank/DDBJ whole genome shotgun (WGS) entry which is preliminary data.</text>
</comment>
<dbReference type="InterPro" id="IPR036873">
    <property type="entry name" value="Rhodanese-like_dom_sf"/>
</dbReference>
<gene>
    <name evidence="2" type="ORF">GCM10007301_17470</name>
</gene>
<sequence>MTIAVSATTPGTRLIDPQLLRDLLAGDGEIAVLDVREEGQFGEGHLFHAINAPYSRLELDVPALAPRRSARVVLLDDGDGVAARAAHRLAAIGYGDVSVLAGGVPAWVAAGYEVYKSTNSRFKAFAEVVEHAFHTPAIDAQDLARLKAEGADLVVLDSRTPEEFARFHVPGAISCPGADLVLNFDRFVTSPEQRVVISCAGRTRGIIGAQSLIDAGVPNRVQVLKGGTQGWRLAGLELASGADARAPAEPAPQAQARAEAVRVRYGVPLVETPTLAAWLGAERDHRTTFLFDLRDTPARAARPVPGAIAAPGGQLVQALDRWVGVQRARIVLFDDDGVRARLTAHWLIQIGEDVHVHDGVPALPQPVPGEGQAPALEQVSPIEAAALLTEGGRALSLDASAAFRTEHAAGALWTIRPRLSALPQEVTSAPVIVLFAQDPAVAALAAVDLREVSKARIVSVAGGVSAWREAGLPVEASPSVPPDTARIDYLFWAHDRHDGNPQAMHTYLGWEEQLPAQIAAEIAGGGFRLVR</sequence>
<feature type="domain" description="Rhodanese" evidence="1">
    <location>
        <begin position="284"/>
        <end position="476"/>
    </location>
</feature>
<accession>A0A917FAS4</accession>
<keyword evidence="2" id="KW-0808">Transferase</keyword>
<reference evidence="2" key="2">
    <citation type="submission" date="2020-09" db="EMBL/GenBank/DDBJ databases">
        <authorList>
            <person name="Sun Q."/>
            <person name="Sedlacek I."/>
        </authorList>
    </citation>
    <scope>NUCLEOTIDE SEQUENCE</scope>
    <source>
        <strain evidence="2">CCM 7897</strain>
    </source>
</reference>
<dbReference type="SUPFAM" id="SSF52821">
    <property type="entry name" value="Rhodanese/Cell cycle control phosphatase"/>
    <property type="match status" value="4"/>
</dbReference>
<dbReference type="Pfam" id="PF00581">
    <property type="entry name" value="Rhodanese"/>
    <property type="match status" value="2"/>
</dbReference>
<organism evidence="2 3">
    <name type="scientific">Azorhizobium oxalatiphilum</name>
    <dbReference type="NCBI Taxonomy" id="980631"/>
    <lineage>
        <taxon>Bacteria</taxon>
        <taxon>Pseudomonadati</taxon>
        <taxon>Pseudomonadota</taxon>
        <taxon>Alphaproteobacteria</taxon>
        <taxon>Hyphomicrobiales</taxon>
        <taxon>Xanthobacteraceae</taxon>
        <taxon>Azorhizobium</taxon>
    </lineage>
</organism>
<proteinExistence type="predicted"/>
<dbReference type="PANTHER" id="PTHR44086:SF10">
    <property type="entry name" value="THIOSULFATE SULFURTRANSFERASE_RHODANESE-LIKE DOMAIN-CONTAINING PROTEIN 3"/>
    <property type="match status" value="1"/>
</dbReference>
<dbReference type="RefSeq" id="WP_188577539.1">
    <property type="nucleotide sequence ID" value="NZ_BMCT01000002.1"/>
</dbReference>
<dbReference type="SMART" id="SM00450">
    <property type="entry name" value="RHOD"/>
    <property type="match status" value="4"/>
</dbReference>
<feature type="domain" description="Rhodanese" evidence="1">
    <location>
        <begin position="26"/>
        <end position="116"/>
    </location>
</feature>
<dbReference type="Gene3D" id="3.40.250.10">
    <property type="entry name" value="Rhodanese-like domain"/>
    <property type="match status" value="4"/>
</dbReference>
<dbReference type="AlphaFoldDB" id="A0A917FAS4"/>
<dbReference type="PROSITE" id="PS50206">
    <property type="entry name" value="RHODANESE_3"/>
    <property type="match status" value="3"/>
</dbReference>
<reference evidence="2" key="1">
    <citation type="journal article" date="2014" name="Int. J. Syst. Evol. Microbiol.">
        <title>Complete genome sequence of Corynebacterium casei LMG S-19264T (=DSM 44701T), isolated from a smear-ripened cheese.</title>
        <authorList>
            <consortium name="US DOE Joint Genome Institute (JGI-PGF)"/>
            <person name="Walter F."/>
            <person name="Albersmeier A."/>
            <person name="Kalinowski J."/>
            <person name="Ruckert C."/>
        </authorList>
    </citation>
    <scope>NUCLEOTIDE SEQUENCE</scope>
    <source>
        <strain evidence="2">CCM 7897</strain>
    </source>
</reference>
<name>A0A917FAS4_9HYPH</name>
<dbReference type="InterPro" id="IPR001763">
    <property type="entry name" value="Rhodanese-like_dom"/>
</dbReference>
<dbReference type="PANTHER" id="PTHR44086">
    <property type="entry name" value="THIOSULFATE SULFURTRANSFERASE RDL2, MITOCHONDRIAL-RELATED"/>
    <property type="match status" value="1"/>
</dbReference>
<protein>
    <submittedName>
        <fullName evidence="2">Transferase</fullName>
    </submittedName>
</protein>
<evidence type="ECO:0000313" key="2">
    <source>
        <dbReference type="EMBL" id="GGF58328.1"/>
    </source>
</evidence>
<evidence type="ECO:0000313" key="3">
    <source>
        <dbReference type="Proteomes" id="UP000606044"/>
    </source>
</evidence>
<feature type="domain" description="Rhodanese" evidence="1">
    <location>
        <begin position="149"/>
        <end position="240"/>
    </location>
</feature>
<dbReference type="Proteomes" id="UP000606044">
    <property type="component" value="Unassembled WGS sequence"/>
</dbReference>
<dbReference type="EMBL" id="BMCT01000002">
    <property type="protein sequence ID" value="GGF58328.1"/>
    <property type="molecule type" value="Genomic_DNA"/>
</dbReference>
<dbReference type="GO" id="GO:0004792">
    <property type="term" value="F:thiosulfate-cyanide sulfurtransferase activity"/>
    <property type="evidence" value="ECO:0007669"/>
    <property type="project" value="TreeGrafter"/>
</dbReference>
<keyword evidence="3" id="KW-1185">Reference proteome</keyword>